<protein>
    <recommendedName>
        <fullName evidence="3">Metallothionein</fullName>
    </recommendedName>
</protein>
<accession>A0A084IRP0</accession>
<organism evidence="1 2">
    <name type="scientific">Salinisphaera hydrothermalis (strain C41B8)</name>
    <dbReference type="NCBI Taxonomy" id="1304275"/>
    <lineage>
        <taxon>Bacteria</taxon>
        <taxon>Pseudomonadati</taxon>
        <taxon>Pseudomonadota</taxon>
        <taxon>Gammaproteobacteria</taxon>
        <taxon>Salinisphaerales</taxon>
        <taxon>Salinisphaeraceae</taxon>
        <taxon>Salinisphaera</taxon>
    </lineage>
</organism>
<evidence type="ECO:0008006" key="3">
    <source>
        <dbReference type="Google" id="ProtNLM"/>
    </source>
</evidence>
<proteinExistence type="predicted"/>
<evidence type="ECO:0000313" key="1">
    <source>
        <dbReference type="EMBL" id="KEZ79374.1"/>
    </source>
</evidence>
<comment type="caution">
    <text evidence="1">The sequence shown here is derived from an EMBL/GenBank/DDBJ whole genome shotgun (WGS) entry which is preliminary data.</text>
</comment>
<dbReference type="OrthoDB" id="163862at2"/>
<gene>
    <name evidence="1" type="ORF">C41B8_01455</name>
</gene>
<dbReference type="STRING" id="1304275.C41B8_01455"/>
<reference evidence="1 2" key="1">
    <citation type="submission" date="2013-03" db="EMBL/GenBank/DDBJ databases">
        <title>Salinisphaera hydrothermalis C41B8 Genome Sequencing.</title>
        <authorList>
            <person name="Li C."/>
            <person name="Lai Q."/>
            <person name="Shao Z."/>
        </authorList>
    </citation>
    <scope>NUCLEOTIDE SEQUENCE [LARGE SCALE GENOMIC DNA]</scope>
    <source>
        <strain evidence="1 2">C41B8</strain>
    </source>
</reference>
<dbReference type="Proteomes" id="UP000028302">
    <property type="component" value="Unassembled WGS sequence"/>
</dbReference>
<dbReference type="RefSeq" id="WP_037332987.1">
    <property type="nucleotide sequence ID" value="NZ_APNK01000001.1"/>
</dbReference>
<keyword evidence="2" id="KW-1185">Reference proteome</keyword>
<evidence type="ECO:0000313" key="2">
    <source>
        <dbReference type="Proteomes" id="UP000028302"/>
    </source>
</evidence>
<name>A0A084IRP0_SALHC</name>
<sequence>MAECDCCGNEYDGAFELTQDGKTYTFDSFQCAIQQMAPVCPSCHCKVIGHGVDLGDRTYCCNHCAGQAS</sequence>
<dbReference type="eggNOG" id="ENOG5032YT5">
    <property type="taxonomic scope" value="Bacteria"/>
</dbReference>
<dbReference type="AlphaFoldDB" id="A0A084IRP0"/>
<dbReference type="EMBL" id="APNK01000001">
    <property type="protein sequence ID" value="KEZ79374.1"/>
    <property type="molecule type" value="Genomic_DNA"/>
</dbReference>